<accession>A0ABD2PUL7</accession>
<evidence type="ECO:0000313" key="1">
    <source>
        <dbReference type="EMBL" id="KAL3310959.1"/>
    </source>
</evidence>
<reference evidence="1 2" key="1">
    <citation type="submission" date="2024-11" db="EMBL/GenBank/DDBJ databases">
        <title>Adaptive evolution of stress response genes in parasites aligns with host niche diversity.</title>
        <authorList>
            <person name="Hahn C."/>
            <person name="Resl P."/>
        </authorList>
    </citation>
    <scope>NUCLEOTIDE SEQUENCE [LARGE SCALE GENOMIC DNA]</scope>
    <source>
        <strain evidence="1">EGGRZ-B1_66</strain>
        <tissue evidence="1">Body</tissue>
    </source>
</reference>
<gene>
    <name evidence="1" type="ORF">Ciccas_010465</name>
</gene>
<organism evidence="1 2">
    <name type="scientific">Cichlidogyrus casuarinus</name>
    <dbReference type="NCBI Taxonomy" id="1844966"/>
    <lineage>
        <taxon>Eukaryota</taxon>
        <taxon>Metazoa</taxon>
        <taxon>Spiralia</taxon>
        <taxon>Lophotrochozoa</taxon>
        <taxon>Platyhelminthes</taxon>
        <taxon>Monogenea</taxon>
        <taxon>Monopisthocotylea</taxon>
        <taxon>Dactylogyridea</taxon>
        <taxon>Ancyrocephalidae</taxon>
        <taxon>Cichlidogyrus</taxon>
    </lineage>
</organism>
<name>A0ABD2PUL7_9PLAT</name>
<evidence type="ECO:0000313" key="2">
    <source>
        <dbReference type="Proteomes" id="UP001626550"/>
    </source>
</evidence>
<dbReference type="Proteomes" id="UP001626550">
    <property type="component" value="Unassembled WGS sequence"/>
</dbReference>
<sequence length="158" mass="17440">MSIDFDDLLDRLEALYDKMLSHDPRSFPVDPSQLTKFQPIKIDLVLPEDCYKIKHSTPIQYPTYKEPEVPKIVSEVSNPEVPKIASIASNPEAPKIASIASNPDLKSSSLDLSTLFPPSSTEFVLSVSLDSLDDVARKGVQARGKTIRGKCSLVRISL</sequence>
<dbReference type="EMBL" id="JBJKFK010002537">
    <property type="protein sequence ID" value="KAL3310959.1"/>
    <property type="molecule type" value="Genomic_DNA"/>
</dbReference>
<proteinExistence type="predicted"/>
<dbReference type="AlphaFoldDB" id="A0ABD2PUL7"/>
<protein>
    <submittedName>
        <fullName evidence="1">Uncharacterized protein</fullName>
    </submittedName>
</protein>
<comment type="caution">
    <text evidence="1">The sequence shown here is derived from an EMBL/GenBank/DDBJ whole genome shotgun (WGS) entry which is preliminary data.</text>
</comment>
<keyword evidence="2" id="KW-1185">Reference proteome</keyword>